<organism evidence="1 2">
    <name type="scientific">Aspergillus nanangensis</name>
    <dbReference type="NCBI Taxonomy" id="2582783"/>
    <lineage>
        <taxon>Eukaryota</taxon>
        <taxon>Fungi</taxon>
        <taxon>Dikarya</taxon>
        <taxon>Ascomycota</taxon>
        <taxon>Pezizomycotina</taxon>
        <taxon>Eurotiomycetes</taxon>
        <taxon>Eurotiomycetidae</taxon>
        <taxon>Eurotiales</taxon>
        <taxon>Aspergillaceae</taxon>
        <taxon>Aspergillus</taxon>
        <taxon>Aspergillus subgen. Circumdati</taxon>
    </lineage>
</organism>
<proteinExistence type="predicted"/>
<keyword evidence="2" id="KW-1185">Reference proteome</keyword>
<evidence type="ECO:0000313" key="1">
    <source>
        <dbReference type="EMBL" id="KAF9888048.1"/>
    </source>
</evidence>
<reference evidence="1" key="2">
    <citation type="submission" date="2020-02" db="EMBL/GenBank/DDBJ databases">
        <authorList>
            <person name="Gilchrist C.L.M."/>
            <person name="Chooi Y.-H."/>
        </authorList>
    </citation>
    <scope>NUCLEOTIDE SEQUENCE</scope>
    <source>
        <strain evidence="1">MST-FP2251</strain>
    </source>
</reference>
<reference evidence="1" key="1">
    <citation type="journal article" date="2019" name="Beilstein J. Org. Chem.">
        <title>Nanangenines: drimane sesquiterpenoids as the dominant metabolite cohort of a novel Australian fungus, Aspergillus nanangensis.</title>
        <authorList>
            <person name="Lacey H.J."/>
            <person name="Gilchrist C.L.M."/>
            <person name="Crombie A."/>
            <person name="Kalaitzis J.A."/>
            <person name="Vuong D."/>
            <person name="Rutledge P.J."/>
            <person name="Turner P."/>
            <person name="Pitt J.I."/>
            <person name="Lacey E."/>
            <person name="Chooi Y.H."/>
            <person name="Piggott A.M."/>
        </authorList>
    </citation>
    <scope>NUCLEOTIDE SEQUENCE</scope>
    <source>
        <strain evidence="1">MST-FP2251</strain>
    </source>
</reference>
<evidence type="ECO:0000313" key="2">
    <source>
        <dbReference type="Proteomes" id="UP001194746"/>
    </source>
</evidence>
<protein>
    <submittedName>
        <fullName evidence="1">Uncharacterized protein</fullName>
    </submittedName>
</protein>
<dbReference type="Proteomes" id="UP001194746">
    <property type="component" value="Unassembled WGS sequence"/>
</dbReference>
<gene>
    <name evidence="1" type="ORF">FE257_009312</name>
</gene>
<accession>A0AAD4CLP1</accession>
<name>A0AAD4CLP1_ASPNN</name>
<sequence>MSQETRQEQAHCNNQQRFVFPDVKMIAQQLVKAIYNSSDTDMKHIPYRRTIDVCGGVDTVVDAILSSIDPDIRELEGCEVTVEV</sequence>
<dbReference type="EMBL" id="VCAU01000052">
    <property type="protein sequence ID" value="KAF9888048.1"/>
    <property type="molecule type" value="Genomic_DNA"/>
</dbReference>
<comment type="caution">
    <text evidence="1">The sequence shown here is derived from an EMBL/GenBank/DDBJ whole genome shotgun (WGS) entry which is preliminary data.</text>
</comment>
<dbReference type="AlphaFoldDB" id="A0AAD4CLP1"/>